<keyword evidence="3" id="KW-0378">Hydrolase</keyword>
<keyword evidence="4" id="KW-1185">Reference proteome</keyword>
<name>A0A0L7L607_OPEBR</name>
<keyword evidence="3" id="KW-0255">Endonuclease</keyword>
<dbReference type="Proteomes" id="UP000037510">
    <property type="component" value="Unassembled WGS sequence"/>
</dbReference>
<reference evidence="3 4" key="1">
    <citation type="journal article" date="2015" name="Genome Biol. Evol.">
        <title>The genome of winter moth (Operophtera brumata) provides a genomic perspective on sexual dimorphism and phenology.</title>
        <authorList>
            <person name="Derks M.F."/>
            <person name="Smit S."/>
            <person name="Salis L."/>
            <person name="Schijlen E."/>
            <person name="Bossers A."/>
            <person name="Mateman C."/>
            <person name="Pijl A.S."/>
            <person name="de Ridder D."/>
            <person name="Groenen M.A."/>
            <person name="Visser M.E."/>
            <person name="Megens H.J."/>
        </authorList>
    </citation>
    <scope>NUCLEOTIDE SEQUENCE [LARGE SCALE GENOMIC DNA]</scope>
    <source>
        <strain evidence="3">WM2013NL</strain>
        <tissue evidence="3">Head and thorax</tissue>
    </source>
</reference>
<dbReference type="GO" id="GO:0003964">
    <property type="term" value="F:RNA-directed DNA polymerase activity"/>
    <property type="evidence" value="ECO:0007669"/>
    <property type="project" value="UniProtKB-KW"/>
</dbReference>
<accession>A0A0L7L607</accession>
<keyword evidence="1" id="KW-0175">Coiled coil</keyword>
<evidence type="ECO:0000313" key="3">
    <source>
        <dbReference type="EMBL" id="KOB70892.1"/>
    </source>
</evidence>
<protein>
    <submittedName>
        <fullName evidence="3">Endonuclease-reverse transcriptase</fullName>
    </submittedName>
</protein>
<keyword evidence="3" id="KW-0540">Nuclease</keyword>
<dbReference type="GO" id="GO:0004519">
    <property type="term" value="F:endonuclease activity"/>
    <property type="evidence" value="ECO:0007669"/>
    <property type="project" value="UniProtKB-KW"/>
</dbReference>
<dbReference type="AlphaFoldDB" id="A0A0L7L607"/>
<dbReference type="InterPro" id="IPR004244">
    <property type="entry name" value="Transposase_22"/>
</dbReference>
<gene>
    <name evidence="3" type="ORF">OBRU01_14578</name>
</gene>
<dbReference type="EMBL" id="JTDY01002701">
    <property type="protein sequence ID" value="KOB70892.1"/>
    <property type="molecule type" value="Genomic_DNA"/>
</dbReference>
<keyword evidence="3" id="KW-0548">Nucleotidyltransferase</keyword>
<organism evidence="3 4">
    <name type="scientific">Operophtera brumata</name>
    <name type="common">Winter moth</name>
    <name type="synonym">Phalaena brumata</name>
    <dbReference type="NCBI Taxonomy" id="104452"/>
    <lineage>
        <taxon>Eukaryota</taxon>
        <taxon>Metazoa</taxon>
        <taxon>Ecdysozoa</taxon>
        <taxon>Arthropoda</taxon>
        <taxon>Hexapoda</taxon>
        <taxon>Insecta</taxon>
        <taxon>Pterygota</taxon>
        <taxon>Neoptera</taxon>
        <taxon>Endopterygota</taxon>
        <taxon>Lepidoptera</taxon>
        <taxon>Glossata</taxon>
        <taxon>Ditrysia</taxon>
        <taxon>Geometroidea</taxon>
        <taxon>Geometridae</taxon>
        <taxon>Larentiinae</taxon>
        <taxon>Operophtera</taxon>
    </lineage>
</organism>
<proteinExistence type="predicted"/>
<evidence type="ECO:0000256" key="1">
    <source>
        <dbReference type="SAM" id="Coils"/>
    </source>
</evidence>
<keyword evidence="3" id="KW-0695">RNA-directed DNA polymerase</keyword>
<evidence type="ECO:0000313" key="4">
    <source>
        <dbReference type="Proteomes" id="UP000037510"/>
    </source>
</evidence>
<dbReference type="STRING" id="104452.A0A0L7L607"/>
<dbReference type="Gene3D" id="3.30.70.1820">
    <property type="entry name" value="L1 transposable element, RRM domain"/>
    <property type="match status" value="1"/>
</dbReference>
<comment type="caution">
    <text evidence="3">The sequence shown here is derived from an EMBL/GenBank/DDBJ whole genome shotgun (WGS) entry which is preliminary data.</text>
</comment>
<feature type="coiled-coil region" evidence="1">
    <location>
        <begin position="8"/>
        <end position="68"/>
    </location>
</feature>
<dbReference type="PANTHER" id="PTHR11505">
    <property type="entry name" value="L1 TRANSPOSABLE ELEMENT-RELATED"/>
    <property type="match status" value="1"/>
</dbReference>
<feature type="region of interest" description="Disordered" evidence="2">
    <location>
        <begin position="203"/>
        <end position="224"/>
    </location>
</feature>
<sequence>MEGIMEILKIIQNDLSSHKQEMRNMEQNITQSINSNINEKFTQLEAKTAELESKIIKQQETIDILEKQVRKKNIVLFGIEETEHSYSGLVTLVIDIVAKNMNIDCHRGEIEEVRRLGRKSDKIRPVIVTFTNVGRKIDIIRNKKSLEGSHVYAKEDYPPKVLEKRKQLQEELNREREAGKKVVLRYDKIVELKTYDVELGNTRKQKRPLPLSPEMSSNADEGPSRIVKQVPKKNKSASIASYLCNNTPANTSKIYNQKNF</sequence>
<keyword evidence="3" id="KW-0808">Transferase</keyword>
<evidence type="ECO:0000256" key="2">
    <source>
        <dbReference type="SAM" id="MobiDB-lite"/>
    </source>
</evidence>